<sequence length="133" mass="16249">MELQEEEYKTFEDFLSFLQQHPEIEWHGQEQHPVISLPNFEVCLNQRKVFRDQQEIPLTKTEYEIFLYLLQNPNRVLTYTQIYERIWKEPDYGEARKLVGHHVQSIRRKMNLEMDSGIYLRCIREVGYSLELR</sequence>
<keyword evidence="1 2" id="KW-0238">DNA-binding</keyword>
<dbReference type="GO" id="GO:0006355">
    <property type="term" value="P:regulation of DNA-templated transcription"/>
    <property type="evidence" value="ECO:0007669"/>
    <property type="project" value="InterPro"/>
</dbReference>
<dbReference type="Gene3D" id="1.10.10.10">
    <property type="entry name" value="Winged helix-like DNA-binding domain superfamily/Winged helix DNA-binding domain"/>
    <property type="match status" value="1"/>
</dbReference>
<dbReference type="GO" id="GO:0000160">
    <property type="term" value="P:phosphorelay signal transduction system"/>
    <property type="evidence" value="ECO:0007669"/>
    <property type="project" value="InterPro"/>
</dbReference>
<accession>A0A8J6P8R3</accession>
<gene>
    <name evidence="4" type="ORF">H8702_10140</name>
</gene>
<feature type="domain" description="OmpR/PhoB-type" evidence="3">
    <location>
        <begin position="32"/>
        <end position="132"/>
    </location>
</feature>
<dbReference type="EMBL" id="JACRTL010000006">
    <property type="protein sequence ID" value="MBC8611459.1"/>
    <property type="molecule type" value="Genomic_DNA"/>
</dbReference>
<evidence type="ECO:0000256" key="1">
    <source>
        <dbReference type="ARBA" id="ARBA00023125"/>
    </source>
</evidence>
<dbReference type="GO" id="GO:0003677">
    <property type="term" value="F:DNA binding"/>
    <property type="evidence" value="ECO:0007669"/>
    <property type="project" value="UniProtKB-UniRule"/>
</dbReference>
<evidence type="ECO:0000256" key="2">
    <source>
        <dbReference type="PROSITE-ProRule" id="PRU01091"/>
    </source>
</evidence>
<dbReference type="SUPFAM" id="SSF46894">
    <property type="entry name" value="C-terminal effector domain of the bipartite response regulators"/>
    <property type="match status" value="1"/>
</dbReference>
<dbReference type="SMART" id="SM00862">
    <property type="entry name" value="Trans_reg_C"/>
    <property type="match status" value="1"/>
</dbReference>
<dbReference type="CDD" id="cd00383">
    <property type="entry name" value="trans_reg_C"/>
    <property type="match status" value="1"/>
</dbReference>
<name>A0A8J6P8R3_9FIRM</name>
<evidence type="ECO:0000259" key="3">
    <source>
        <dbReference type="PROSITE" id="PS51755"/>
    </source>
</evidence>
<evidence type="ECO:0000313" key="4">
    <source>
        <dbReference type="EMBL" id="MBC8611459.1"/>
    </source>
</evidence>
<dbReference type="RefSeq" id="WP_187536670.1">
    <property type="nucleotide sequence ID" value="NZ_JACRTL010000006.1"/>
</dbReference>
<dbReference type="InterPro" id="IPR001867">
    <property type="entry name" value="OmpR/PhoB-type_DNA-bd"/>
</dbReference>
<evidence type="ECO:0000313" key="5">
    <source>
        <dbReference type="Proteomes" id="UP000632659"/>
    </source>
</evidence>
<keyword evidence="5" id="KW-1185">Reference proteome</keyword>
<feature type="DNA-binding region" description="OmpR/PhoB-type" evidence="2">
    <location>
        <begin position="32"/>
        <end position="132"/>
    </location>
</feature>
<reference evidence="4" key="1">
    <citation type="submission" date="2020-08" db="EMBL/GenBank/DDBJ databases">
        <title>Genome public.</title>
        <authorList>
            <person name="Liu C."/>
            <person name="Sun Q."/>
        </authorList>
    </citation>
    <scope>NUCLEOTIDE SEQUENCE</scope>
    <source>
        <strain evidence="4">NSJ-15</strain>
    </source>
</reference>
<dbReference type="Pfam" id="PF00486">
    <property type="entry name" value="Trans_reg_C"/>
    <property type="match status" value="1"/>
</dbReference>
<dbReference type="PROSITE" id="PS51755">
    <property type="entry name" value="OMPR_PHOB"/>
    <property type="match status" value="1"/>
</dbReference>
<dbReference type="InterPro" id="IPR036388">
    <property type="entry name" value="WH-like_DNA-bd_sf"/>
</dbReference>
<comment type="caution">
    <text evidence="4">The sequence shown here is derived from an EMBL/GenBank/DDBJ whole genome shotgun (WGS) entry which is preliminary data.</text>
</comment>
<organism evidence="4 5">
    <name type="scientific">Massiliimalia timonensis</name>
    <dbReference type="NCBI Taxonomy" id="1987501"/>
    <lineage>
        <taxon>Bacteria</taxon>
        <taxon>Bacillati</taxon>
        <taxon>Bacillota</taxon>
        <taxon>Clostridia</taxon>
        <taxon>Eubacteriales</taxon>
        <taxon>Oscillospiraceae</taxon>
        <taxon>Massiliimalia</taxon>
    </lineage>
</organism>
<dbReference type="InterPro" id="IPR016032">
    <property type="entry name" value="Sig_transdc_resp-reg_C-effctor"/>
</dbReference>
<dbReference type="Proteomes" id="UP000632659">
    <property type="component" value="Unassembled WGS sequence"/>
</dbReference>
<proteinExistence type="predicted"/>
<protein>
    <submittedName>
        <fullName evidence="4">Response regulator transcription factor</fullName>
    </submittedName>
</protein>
<dbReference type="AlphaFoldDB" id="A0A8J6P8R3"/>